<dbReference type="PANTHER" id="PTHR31734:SF94">
    <property type="entry name" value="AUXIN-RESPONSIVE PROTEIN IAA30"/>
    <property type="match status" value="1"/>
</dbReference>
<keyword evidence="5 10" id="KW-0805">Transcription regulation</keyword>
<keyword evidence="4 10" id="KW-0678">Repressor</keyword>
<dbReference type="InterPro" id="IPR003311">
    <property type="entry name" value="AUX_IAA"/>
</dbReference>
<dbReference type="Gene3D" id="3.10.20.90">
    <property type="entry name" value="Phosphatidylinositol 3-kinase Catalytic Subunit, Chain A, domain 1"/>
    <property type="match status" value="1"/>
</dbReference>
<keyword evidence="13" id="KW-1185">Reference proteome</keyword>
<keyword evidence="6 10" id="KW-0804">Transcription</keyword>
<protein>
    <recommendedName>
        <fullName evidence="10">Auxin-induced protein</fullName>
    </recommendedName>
</protein>
<dbReference type="GO" id="GO:0005634">
    <property type="term" value="C:nucleus"/>
    <property type="evidence" value="ECO:0007669"/>
    <property type="project" value="UniProtKB-SubCell"/>
</dbReference>
<evidence type="ECO:0000256" key="7">
    <source>
        <dbReference type="ARBA" id="ARBA00023242"/>
    </source>
</evidence>
<evidence type="ECO:0000256" key="1">
    <source>
        <dbReference type="ARBA" id="ARBA00004123"/>
    </source>
</evidence>
<dbReference type="PANTHER" id="PTHR31734">
    <property type="entry name" value="AUXIN-RESPONSIVE PROTEIN IAA17"/>
    <property type="match status" value="1"/>
</dbReference>
<evidence type="ECO:0000313" key="13">
    <source>
        <dbReference type="Proteomes" id="UP001367508"/>
    </source>
</evidence>
<feature type="domain" description="PB1" evidence="11">
    <location>
        <begin position="272"/>
        <end position="362"/>
    </location>
</feature>
<gene>
    <name evidence="12" type="ORF">VNO77_18181</name>
</gene>
<evidence type="ECO:0000313" key="12">
    <source>
        <dbReference type="EMBL" id="KAK7337599.1"/>
    </source>
</evidence>
<evidence type="ECO:0000256" key="6">
    <source>
        <dbReference type="ARBA" id="ARBA00023163"/>
    </source>
</evidence>
<accession>A0AAN9LNP6</accession>
<dbReference type="AlphaFoldDB" id="A0AAN9LNP6"/>
<dbReference type="GO" id="GO:0009734">
    <property type="term" value="P:auxin-activated signaling pathway"/>
    <property type="evidence" value="ECO:0007669"/>
    <property type="project" value="UniProtKB-UniRule"/>
</dbReference>
<comment type="subcellular location">
    <subcellularLocation>
        <location evidence="1 10">Nucleus</location>
    </subcellularLocation>
</comment>
<evidence type="ECO:0000256" key="3">
    <source>
        <dbReference type="ARBA" id="ARBA00011726"/>
    </source>
</evidence>
<dbReference type="GO" id="GO:0006355">
    <property type="term" value="P:regulation of DNA-templated transcription"/>
    <property type="evidence" value="ECO:0007669"/>
    <property type="project" value="InterPro"/>
</dbReference>
<comment type="similarity">
    <text evidence="2 10">Belongs to the Aux/IAA family.</text>
</comment>
<evidence type="ECO:0000256" key="4">
    <source>
        <dbReference type="ARBA" id="ARBA00022491"/>
    </source>
</evidence>
<dbReference type="InterPro" id="IPR053793">
    <property type="entry name" value="PB1-like"/>
</dbReference>
<evidence type="ECO:0000256" key="2">
    <source>
        <dbReference type="ARBA" id="ARBA00006728"/>
    </source>
</evidence>
<proteinExistence type="inferred from homology"/>
<dbReference type="InterPro" id="IPR033389">
    <property type="entry name" value="AUX/IAA_dom"/>
</dbReference>
<dbReference type="SUPFAM" id="SSF54277">
    <property type="entry name" value="CAD &amp; PB1 domains"/>
    <property type="match status" value="1"/>
</dbReference>
<name>A0AAN9LNP6_CANGL</name>
<comment type="function">
    <text evidence="9">Aux/IAA proteins are short-lived transcriptional factors that function as repressors of early auxin response genes at low auxin concentrations. Repression is thought to result from the interaction with auxin response factors (ARFs), proteins that bind to the auxin-responsive promoter element (AuxRE). Formation of heterodimers with ARF proteins may alter their ability to modulate early auxin response genes expression.</text>
</comment>
<comment type="caution">
    <text evidence="12">The sequence shown here is derived from an EMBL/GenBank/DDBJ whole genome shotgun (WGS) entry which is preliminary data.</text>
</comment>
<evidence type="ECO:0000256" key="5">
    <source>
        <dbReference type="ARBA" id="ARBA00023015"/>
    </source>
</evidence>
<dbReference type="EMBL" id="JAYMYQ010000004">
    <property type="protein sequence ID" value="KAK7337599.1"/>
    <property type="molecule type" value="Genomic_DNA"/>
</dbReference>
<evidence type="ECO:0000256" key="9">
    <source>
        <dbReference type="ARBA" id="ARBA00025283"/>
    </source>
</evidence>
<sequence length="365" mass="41155">MFHSMKDLVASYTSFSTQLATSLSHIAFLSLTMTDDPAKLHPCSHVFRLCLVFEVTFEGKGLNVGWNPRCIYHVWHPRLETLVKQKLRLLVLKKSSTWEVSTLEGISLHCFMRLIDTETSKFVAVHAIVSSVVIVNWMMDSEFVEAIRLRFEKILYKQFIIGHFDLLEGVSLGGSIEASYSFIPSTMGKAASSSSSSISSNSNSNHNFLISTASSLTHLHTQELPTDLSLGLTIPTTQHVGSSISREQWQPNHLLLNNSQAAEVNDCNDHNSFFVKVYMEGIPIGRKLNILAHEGYYELVKTLEHMFDTTILWGTEMNGVQPERCHVLTYEDEEGDLVMVGDVPWEMFLSTVKRLKITRVDTYGC</sequence>
<dbReference type="PROSITE" id="PS51745">
    <property type="entry name" value="PB1"/>
    <property type="match status" value="1"/>
</dbReference>
<dbReference type="Proteomes" id="UP001367508">
    <property type="component" value="Unassembled WGS sequence"/>
</dbReference>
<dbReference type="Pfam" id="PF02309">
    <property type="entry name" value="AUX_IAA"/>
    <property type="match status" value="1"/>
</dbReference>
<organism evidence="12 13">
    <name type="scientific">Canavalia gladiata</name>
    <name type="common">Sword bean</name>
    <name type="synonym">Dolichos gladiatus</name>
    <dbReference type="NCBI Taxonomy" id="3824"/>
    <lineage>
        <taxon>Eukaryota</taxon>
        <taxon>Viridiplantae</taxon>
        <taxon>Streptophyta</taxon>
        <taxon>Embryophyta</taxon>
        <taxon>Tracheophyta</taxon>
        <taxon>Spermatophyta</taxon>
        <taxon>Magnoliopsida</taxon>
        <taxon>eudicotyledons</taxon>
        <taxon>Gunneridae</taxon>
        <taxon>Pentapetalae</taxon>
        <taxon>rosids</taxon>
        <taxon>fabids</taxon>
        <taxon>Fabales</taxon>
        <taxon>Fabaceae</taxon>
        <taxon>Papilionoideae</taxon>
        <taxon>50 kb inversion clade</taxon>
        <taxon>NPAAA clade</taxon>
        <taxon>indigoferoid/millettioid clade</taxon>
        <taxon>Phaseoleae</taxon>
        <taxon>Canavalia</taxon>
    </lineage>
</organism>
<keyword evidence="8 10" id="KW-0927">Auxin signaling pathway</keyword>
<evidence type="ECO:0000256" key="8">
    <source>
        <dbReference type="ARBA" id="ARBA00023294"/>
    </source>
</evidence>
<keyword evidence="7 10" id="KW-0539">Nucleus</keyword>
<reference evidence="12 13" key="1">
    <citation type="submission" date="2024-01" db="EMBL/GenBank/DDBJ databases">
        <title>The genomes of 5 underutilized Papilionoideae crops provide insights into root nodulation and disease resistanc.</title>
        <authorList>
            <person name="Jiang F."/>
        </authorList>
    </citation>
    <scope>NUCLEOTIDE SEQUENCE [LARGE SCALE GENOMIC DNA]</scope>
    <source>
        <strain evidence="12">LVBAO_FW01</strain>
        <tissue evidence="12">Leaves</tissue>
    </source>
</reference>
<evidence type="ECO:0000256" key="10">
    <source>
        <dbReference type="RuleBase" id="RU004549"/>
    </source>
</evidence>
<comment type="subunit">
    <text evidence="3 10">Homodimers and heterodimers.</text>
</comment>
<evidence type="ECO:0000259" key="11">
    <source>
        <dbReference type="PROSITE" id="PS51745"/>
    </source>
</evidence>